<evidence type="ECO:0000256" key="1">
    <source>
        <dbReference type="SAM" id="SignalP"/>
    </source>
</evidence>
<evidence type="ECO:0000313" key="3">
    <source>
        <dbReference type="EnsemblMetazoa" id="CapteP187288"/>
    </source>
</evidence>
<protein>
    <recommendedName>
        <fullName evidence="2">VWFD domain-containing protein</fullName>
    </recommendedName>
</protein>
<reference evidence="3" key="3">
    <citation type="submission" date="2015-06" db="UniProtKB">
        <authorList>
            <consortium name="EnsemblMetazoa"/>
        </authorList>
    </citation>
    <scope>IDENTIFICATION</scope>
</reference>
<feature type="domain" description="VWFD" evidence="2">
    <location>
        <begin position="25"/>
        <end position="269"/>
    </location>
</feature>
<organism evidence="3 4">
    <name type="scientific">Capitella teleta</name>
    <name type="common">Polychaete worm</name>
    <dbReference type="NCBI Taxonomy" id="283909"/>
    <lineage>
        <taxon>Eukaryota</taxon>
        <taxon>Metazoa</taxon>
        <taxon>Spiralia</taxon>
        <taxon>Lophotrochozoa</taxon>
        <taxon>Annelida</taxon>
        <taxon>Polychaeta</taxon>
        <taxon>Sedentaria</taxon>
        <taxon>Scolecida</taxon>
        <taxon>Capitellidae</taxon>
        <taxon>Capitella</taxon>
    </lineage>
</organism>
<dbReference type="Pfam" id="PF00094">
    <property type="entry name" value="VWD"/>
    <property type="match status" value="1"/>
</dbReference>
<proteinExistence type="predicted"/>
<dbReference type="PROSITE" id="PS51233">
    <property type="entry name" value="VWFD"/>
    <property type="match status" value="1"/>
</dbReference>
<feature type="signal peptide" evidence="1">
    <location>
        <begin position="1"/>
        <end position="18"/>
    </location>
</feature>
<keyword evidence="1" id="KW-0732">Signal</keyword>
<dbReference type="EMBL" id="AMQN01000116">
    <property type="status" value="NOT_ANNOTATED_CDS"/>
    <property type="molecule type" value="Genomic_DNA"/>
</dbReference>
<reference evidence="4" key="2">
    <citation type="journal article" date="2013" name="Nature">
        <title>Insights into bilaterian evolution from three spiralian genomes.</title>
        <authorList>
            <person name="Simakov O."/>
            <person name="Marletaz F."/>
            <person name="Cho S.J."/>
            <person name="Edsinger-Gonzales E."/>
            <person name="Havlak P."/>
            <person name="Hellsten U."/>
            <person name="Kuo D.H."/>
            <person name="Larsson T."/>
            <person name="Lv J."/>
            <person name="Arendt D."/>
            <person name="Savage R."/>
            <person name="Osoegawa K."/>
            <person name="de Jong P."/>
            <person name="Grimwood J."/>
            <person name="Chapman J.A."/>
            <person name="Shapiro H."/>
            <person name="Aerts A."/>
            <person name="Otillar R.P."/>
            <person name="Terry A.Y."/>
            <person name="Boore J.L."/>
            <person name="Grigoriev I.V."/>
            <person name="Lindberg D.R."/>
            <person name="Seaver E.C."/>
            <person name="Weisblat D.A."/>
            <person name="Putnam N.H."/>
            <person name="Rokhsar D.S."/>
        </authorList>
    </citation>
    <scope>NUCLEOTIDE SEQUENCE</scope>
    <source>
        <strain evidence="4">I ESC-2004</strain>
    </source>
</reference>
<keyword evidence="4" id="KW-1185">Reference proteome</keyword>
<dbReference type="PANTHER" id="PTHR46160">
    <property type="entry name" value="ALPHA-TECTORIN-RELATED"/>
    <property type="match status" value="1"/>
</dbReference>
<dbReference type="AlphaFoldDB" id="X1ZK42"/>
<dbReference type="EnsemblMetazoa" id="CapteT187288">
    <property type="protein sequence ID" value="CapteP187288"/>
    <property type="gene ID" value="CapteG187288"/>
</dbReference>
<dbReference type="InterPro" id="IPR052749">
    <property type="entry name" value="Alpha-tectorin"/>
</dbReference>
<feature type="chain" id="PRO_5004948979" description="VWFD domain-containing protein" evidence="1">
    <location>
        <begin position="19"/>
        <end position="300"/>
    </location>
</feature>
<dbReference type="PANTHER" id="PTHR46160:SF9">
    <property type="entry name" value="PROTEIN PRY2-RELATED"/>
    <property type="match status" value="1"/>
</dbReference>
<reference evidence="4" key="1">
    <citation type="submission" date="2012-12" db="EMBL/GenBank/DDBJ databases">
        <authorList>
            <person name="Hellsten U."/>
            <person name="Grimwood J."/>
            <person name="Chapman J.A."/>
            <person name="Shapiro H."/>
            <person name="Aerts A."/>
            <person name="Otillar R.P."/>
            <person name="Terry A.Y."/>
            <person name="Boore J.L."/>
            <person name="Simakov O."/>
            <person name="Marletaz F."/>
            <person name="Cho S.-J."/>
            <person name="Edsinger-Gonzales E."/>
            <person name="Havlak P."/>
            <person name="Kuo D.-H."/>
            <person name="Larsson T."/>
            <person name="Lv J."/>
            <person name="Arendt D."/>
            <person name="Savage R."/>
            <person name="Osoegawa K."/>
            <person name="de Jong P."/>
            <person name="Lindberg D.R."/>
            <person name="Seaver E.C."/>
            <person name="Weisblat D.A."/>
            <person name="Putnam N.H."/>
            <person name="Grigoriev I.V."/>
            <person name="Rokhsar D.S."/>
        </authorList>
    </citation>
    <scope>NUCLEOTIDE SEQUENCE</scope>
    <source>
        <strain evidence="4">I ESC-2004</strain>
    </source>
</reference>
<dbReference type="Proteomes" id="UP000014760">
    <property type="component" value="Unassembled WGS sequence"/>
</dbReference>
<accession>X1ZK42</accession>
<name>X1ZK42_CAPTE</name>
<dbReference type="HOGENOM" id="CLU_1012820_0_0_1"/>
<dbReference type="InterPro" id="IPR001846">
    <property type="entry name" value="VWF_type-D"/>
</dbReference>
<evidence type="ECO:0000259" key="2">
    <source>
        <dbReference type="PROSITE" id="PS51233"/>
    </source>
</evidence>
<dbReference type="OrthoDB" id="6262482at2759"/>
<sequence length="300" mass="33586">MAALLFALLLVAPGIVHAWKVMEISECVVTGDPHIYQYDSDKDVQSQSFRVSTSCTYVLTSSGCTLDTYEDPHFCVVGAFDRDDPNEPATSVHKVEGFIHINGILLGIRVSRGLHDIRIWNDSHPNNTWESVGNAAQVMQKPFIIRGNLIFARGGDKLPARWGFKSGSTVVSVVLKNGINFMYDGQRRVKIEVPPEVKENLCGLCGNRDKDRLNDDRIGPLFATSKDCQGLCENSPYDLDYNFGDKARIMQDFVNSWYYEGAIKGSRCAAEWGKVVLAFWQIYRRIKMTSTPSPALKYSS</sequence>
<evidence type="ECO:0000313" key="4">
    <source>
        <dbReference type="Proteomes" id="UP000014760"/>
    </source>
</evidence>